<accession>A0A816S133</accession>
<gene>
    <name evidence="3" type="ORF">XDN619_LOCUS14380</name>
</gene>
<evidence type="ECO:0000313" key="3">
    <source>
        <dbReference type="EMBL" id="CAF2079716.1"/>
    </source>
</evidence>
<dbReference type="InterPro" id="IPR000403">
    <property type="entry name" value="PI3/4_kinase_cat_dom"/>
</dbReference>
<evidence type="ECO:0000259" key="2">
    <source>
        <dbReference type="PROSITE" id="PS50290"/>
    </source>
</evidence>
<dbReference type="EMBL" id="CAJNRG010005661">
    <property type="protein sequence ID" value="CAF2079716.1"/>
    <property type="molecule type" value="Genomic_DNA"/>
</dbReference>
<dbReference type="PROSITE" id="PS50290">
    <property type="entry name" value="PI3_4_KINASE_3"/>
    <property type="match status" value="1"/>
</dbReference>
<feature type="domain" description="PI3K/PI4K catalytic" evidence="2">
    <location>
        <begin position="385"/>
        <end position="550"/>
    </location>
</feature>
<dbReference type="Gene3D" id="3.30.1010.10">
    <property type="entry name" value="Phosphatidylinositol 3-kinase Catalytic Subunit, Chain A, domain 4"/>
    <property type="match status" value="1"/>
</dbReference>
<comment type="caution">
    <text evidence="3">The sequence shown here is derived from an EMBL/GenBank/DDBJ whole genome shotgun (WGS) entry which is preliminary data.</text>
</comment>
<sequence>MESKISSLKIIDQQTAQLNSNYIQLNSQFCRTVIDFLFTQPQAYYNYEQDEKIPQAKHKQLEMYLYGLENNNHQIQQADQLIYELFNKFVHILKENIEKQETDLQNLSTSIRVAKENILSRDYNELASISDDYLRRYENNEDENNLLTNLFNGDNGNNIAELIVKSVLLSISIWLKLYPVIKRIVKLYPQLIVHPFKLSYETLQYSIQDPILKHNLELIQQQLNRYILLVNEFIEALNQLNPQQQFDIWSKELFHLLTNDVNTKDIDKLKEHLIKLKNILFSNIINLDETNDEQSMLSNTQDNNNDIDNTLLKPKITSIRILFKNACEKEFNDLFGKNGELLSTISLGDTRLILDKSSIHELEIPEQYTSKKKPLIEHHIKIVGFDEKLLVLDSLRLPKRITIRGHDENNYRFLVKAGEDIRQDQRIEALFSIMNDLYDNDPNYNQSNSAHIAVRTYKVIPMSSKFGMIEWLDNIRPLKDLIEESYNDSELDIITNQVGLFRATIIRTMNALCENSDLLLSTMGVFIKEPLMEWMEYALKTSKQVARNGM</sequence>
<dbReference type="AlphaFoldDB" id="A0A816S133"/>
<dbReference type="PANTHER" id="PTHR11139">
    <property type="entry name" value="ATAXIA TELANGIECTASIA MUTATED ATM -RELATED"/>
    <property type="match status" value="1"/>
</dbReference>
<dbReference type="GO" id="GO:0000723">
    <property type="term" value="P:telomere maintenance"/>
    <property type="evidence" value="ECO:0007669"/>
    <property type="project" value="TreeGrafter"/>
</dbReference>
<name>A0A816S133_9BILA</name>
<dbReference type="InterPro" id="IPR011009">
    <property type="entry name" value="Kinase-like_dom_sf"/>
</dbReference>
<keyword evidence="1" id="KW-0175">Coiled coil</keyword>
<dbReference type="Proteomes" id="UP000663887">
    <property type="component" value="Unassembled WGS sequence"/>
</dbReference>
<feature type="coiled-coil region" evidence="1">
    <location>
        <begin position="90"/>
        <end position="117"/>
    </location>
</feature>
<reference evidence="3" key="1">
    <citation type="submission" date="2021-02" db="EMBL/GenBank/DDBJ databases">
        <authorList>
            <person name="Nowell W R."/>
        </authorList>
    </citation>
    <scope>NUCLEOTIDE SEQUENCE</scope>
</reference>
<evidence type="ECO:0000256" key="1">
    <source>
        <dbReference type="SAM" id="Coils"/>
    </source>
</evidence>
<dbReference type="GO" id="GO:0004674">
    <property type="term" value="F:protein serine/threonine kinase activity"/>
    <property type="evidence" value="ECO:0007669"/>
    <property type="project" value="TreeGrafter"/>
</dbReference>
<dbReference type="GO" id="GO:0005634">
    <property type="term" value="C:nucleus"/>
    <property type="evidence" value="ECO:0007669"/>
    <property type="project" value="TreeGrafter"/>
</dbReference>
<evidence type="ECO:0000313" key="4">
    <source>
        <dbReference type="Proteomes" id="UP000663887"/>
    </source>
</evidence>
<organism evidence="3 4">
    <name type="scientific">Rotaria magnacalcarata</name>
    <dbReference type="NCBI Taxonomy" id="392030"/>
    <lineage>
        <taxon>Eukaryota</taxon>
        <taxon>Metazoa</taxon>
        <taxon>Spiralia</taxon>
        <taxon>Gnathifera</taxon>
        <taxon>Rotifera</taxon>
        <taxon>Eurotatoria</taxon>
        <taxon>Bdelloidea</taxon>
        <taxon>Philodinida</taxon>
        <taxon>Philodinidae</taxon>
        <taxon>Rotaria</taxon>
    </lineage>
</organism>
<dbReference type="Pfam" id="PF00454">
    <property type="entry name" value="PI3_PI4_kinase"/>
    <property type="match status" value="1"/>
</dbReference>
<proteinExistence type="predicted"/>
<protein>
    <recommendedName>
        <fullName evidence="2">PI3K/PI4K catalytic domain-containing protein</fullName>
    </recommendedName>
</protein>
<dbReference type="GO" id="GO:0006302">
    <property type="term" value="P:double-strand break repair"/>
    <property type="evidence" value="ECO:0007669"/>
    <property type="project" value="TreeGrafter"/>
</dbReference>
<dbReference type="InterPro" id="IPR050517">
    <property type="entry name" value="DDR_Repair_Kinase"/>
</dbReference>
<dbReference type="PANTHER" id="PTHR11139:SF68">
    <property type="entry name" value="DNA-DEPENDENT PROTEIN KINASE CATALYTIC SUBUNIT"/>
    <property type="match status" value="1"/>
</dbReference>
<dbReference type="SUPFAM" id="SSF56112">
    <property type="entry name" value="Protein kinase-like (PK-like)"/>
    <property type="match status" value="1"/>
</dbReference>